<dbReference type="PROSITE" id="PS50932">
    <property type="entry name" value="HTH_LACI_2"/>
    <property type="match status" value="1"/>
</dbReference>
<reference evidence="5 6" key="1">
    <citation type="submission" date="2019-08" db="EMBL/GenBank/DDBJ databases">
        <title>In-depth cultivation of the pig gut microbiome towards novel bacterial diversity and tailored functional studies.</title>
        <authorList>
            <person name="Wylensek D."/>
            <person name="Hitch T.C.A."/>
            <person name="Clavel T."/>
        </authorList>
    </citation>
    <scope>NUCLEOTIDE SEQUENCE [LARGE SCALE GENOMIC DNA]</scope>
    <source>
        <strain evidence="5 6">BBE-744-WT-12</strain>
    </source>
</reference>
<dbReference type="SMART" id="SM00354">
    <property type="entry name" value="HTH_LACI"/>
    <property type="match status" value="1"/>
</dbReference>
<dbReference type="Pfam" id="PF00356">
    <property type="entry name" value="LacI"/>
    <property type="match status" value="1"/>
</dbReference>
<dbReference type="Gene3D" id="1.10.260.40">
    <property type="entry name" value="lambda repressor-like DNA-binding domains"/>
    <property type="match status" value="1"/>
</dbReference>
<dbReference type="InterPro" id="IPR000843">
    <property type="entry name" value="HTH_LacI"/>
</dbReference>
<dbReference type="RefSeq" id="WP_154417274.1">
    <property type="nucleotide sequence ID" value="NZ_DBFCGB010000119.1"/>
</dbReference>
<evidence type="ECO:0000313" key="6">
    <source>
        <dbReference type="Proteomes" id="UP000435649"/>
    </source>
</evidence>
<dbReference type="GO" id="GO:0000976">
    <property type="term" value="F:transcription cis-regulatory region binding"/>
    <property type="evidence" value="ECO:0007669"/>
    <property type="project" value="TreeGrafter"/>
</dbReference>
<keyword evidence="1" id="KW-0805">Transcription regulation</keyword>
<keyword evidence="3" id="KW-0804">Transcription</keyword>
<dbReference type="InterPro" id="IPR046335">
    <property type="entry name" value="LacI/GalR-like_sensor"/>
</dbReference>
<dbReference type="InterPro" id="IPR010982">
    <property type="entry name" value="Lambda_DNA-bd_dom_sf"/>
</dbReference>
<sequence length="349" mass="38994">MVLTNATIRQVAERAKVSTATVSRILNGKSGHRAATVESVRRIVSEIDREASQAAAAVRAPECIGIAMASYTDFLNTSYNSTLLTAIMESLTTEGFVAQLITRKPEQMNADFFRNCIRAYRLKGLIIPEFDTSYRVSRELNSFGIPIVSIGNLNGSESRCCIFVDDPAAGRDAATYLWSLGHRRFGFIGMSHYDISQRQRLTGFSEAIREAGGRPERIWTKEFRDLGDSATLAALEFARLPERPTALFSTNSFMTQKLLAELHRLGLRPPGDFSIISFEESNELQYLPTPVTVIAQPTRQMGFKAVELLFRLLRGQPAERQLQLDYALNIRESTGPCHIHAKPVREETK</sequence>
<evidence type="ECO:0000256" key="1">
    <source>
        <dbReference type="ARBA" id="ARBA00023015"/>
    </source>
</evidence>
<dbReference type="PANTHER" id="PTHR30146:SF153">
    <property type="entry name" value="LACTOSE OPERON REPRESSOR"/>
    <property type="match status" value="1"/>
</dbReference>
<dbReference type="SUPFAM" id="SSF47413">
    <property type="entry name" value="lambda repressor-like DNA-binding domains"/>
    <property type="match status" value="1"/>
</dbReference>
<organism evidence="5 6">
    <name type="scientific">Victivallis lenta</name>
    <dbReference type="NCBI Taxonomy" id="2606640"/>
    <lineage>
        <taxon>Bacteria</taxon>
        <taxon>Pseudomonadati</taxon>
        <taxon>Lentisphaerota</taxon>
        <taxon>Lentisphaeria</taxon>
        <taxon>Victivallales</taxon>
        <taxon>Victivallaceae</taxon>
        <taxon>Victivallis</taxon>
    </lineage>
</organism>
<keyword evidence="2" id="KW-0238">DNA-binding</keyword>
<keyword evidence="6" id="KW-1185">Reference proteome</keyword>
<name>A0A844G297_9BACT</name>
<dbReference type="Gene3D" id="3.40.50.2300">
    <property type="match status" value="2"/>
</dbReference>
<evidence type="ECO:0000256" key="3">
    <source>
        <dbReference type="ARBA" id="ARBA00023163"/>
    </source>
</evidence>
<evidence type="ECO:0000313" key="5">
    <source>
        <dbReference type="EMBL" id="MST96589.1"/>
    </source>
</evidence>
<dbReference type="Pfam" id="PF13377">
    <property type="entry name" value="Peripla_BP_3"/>
    <property type="match status" value="1"/>
</dbReference>
<dbReference type="GO" id="GO:0003700">
    <property type="term" value="F:DNA-binding transcription factor activity"/>
    <property type="evidence" value="ECO:0007669"/>
    <property type="project" value="TreeGrafter"/>
</dbReference>
<comment type="caution">
    <text evidence="5">The sequence shown here is derived from an EMBL/GenBank/DDBJ whole genome shotgun (WGS) entry which is preliminary data.</text>
</comment>
<dbReference type="SUPFAM" id="SSF53822">
    <property type="entry name" value="Periplasmic binding protein-like I"/>
    <property type="match status" value="1"/>
</dbReference>
<dbReference type="PANTHER" id="PTHR30146">
    <property type="entry name" value="LACI-RELATED TRANSCRIPTIONAL REPRESSOR"/>
    <property type="match status" value="1"/>
</dbReference>
<evidence type="ECO:0000259" key="4">
    <source>
        <dbReference type="PROSITE" id="PS50932"/>
    </source>
</evidence>
<dbReference type="EMBL" id="VUNS01000004">
    <property type="protein sequence ID" value="MST96589.1"/>
    <property type="molecule type" value="Genomic_DNA"/>
</dbReference>
<proteinExistence type="predicted"/>
<dbReference type="Proteomes" id="UP000435649">
    <property type="component" value="Unassembled WGS sequence"/>
</dbReference>
<accession>A0A844G297</accession>
<protein>
    <submittedName>
        <fullName evidence="5">LacI family transcriptional regulator</fullName>
    </submittedName>
</protein>
<dbReference type="InterPro" id="IPR028082">
    <property type="entry name" value="Peripla_BP_I"/>
</dbReference>
<feature type="domain" description="HTH lacI-type" evidence="4">
    <location>
        <begin position="6"/>
        <end position="60"/>
    </location>
</feature>
<evidence type="ECO:0000256" key="2">
    <source>
        <dbReference type="ARBA" id="ARBA00023125"/>
    </source>
</evidence>
<gene>
    <name evidence="5" type="ORF">FYJ85_05955</name>
</gene>
<dbReference type="AlphaFoldDB" id="A0A844G297"/>
<dbReference type="CDD" id="cd01392">
    <property type="entry name" value="HTH_LacI"/>
    <property type="match status" value="1"/>
</dbReference>